<dbReference type="InterPro" id="IPR036691">
    <property type="entry name" value="Endo/exonu/phosph_ase_sf"/>
</dbReference>
<dbReference type="InterPro" id="IPR001229">
    <property type="entry name" value="Jacalin-like_lectin_dom"/>
</dbReference>
<evidence type="ECO:0000313" key="3">
    <source>
        <dbReference type="EMBL" id="KAL0946475.1"/>
    </source>
</evidence>
<keyword evidence="1" id="KW-0732">Signal</keyword>
<accession>A0ABR3IT17</accession>
<dbReference type="Pfam" id="PF01419">
    <property type="entry name" value="Jacalin"/>
    <property type="match status" value="1"/>
</dbReference>
<dbReference type="SMART" id="SM00915">
    <property type="entry name" value="Jacalin"/>
    <property type="match status" value="1"/>
</dbReference>
<feature type="signal peptide" evidence="1">
    <location>
        <begin position="1"/>
        <end position="20"/>
    </location>
</feature>
<dbReference type="SUPFAM" id="SSF51101">
    <property type="entry name" value="Mannose-binding lectins"/>
    <property type="match status" value="1"/>
</dbReference>
<dbReference type="InterPro" id="IPR038772">
    <property type="entry name" value="Sph/SMPD2-like"/>
</dbReference>
<evidence type="ECO:0000256" key="1">
    <source>
        <dbReference type="SAM" id="SignalP"/>
    </source>
</evidence>
<dbReference type="InterPro" id="IPR000300">
    <property type="entry name" value="IPPc"/>
</dbReference>
<proteinExistence type="predicted"/>
<dbReference type="Gene3D" id="3.60.10.10">
    <property type="entry name" value="Endonuclease/exonuclease/phosphatase"/>
    <property type="match status" value="1"/>
</dbReference>
<dbReference type="Proteomes" id="UP001556367">
    <property type="component" value="Unassembled WGS sequence"/>
</dbReference>
<name>A0ABR3IT17_9AGAR</name>
<dbReference type="SUPFAM" id="SSF56219">
    <property type="entry name" value="DNase I-like"/>
    <property type="match status" value="1"/>
</dbReference>
<dbReference type="PANTHER" id="PTHR16320:SF1">
    <property type="entry name" value="SPHINGOMYELINASE DDB_G0288017"/>
    <property type="match status" value="1"/>
</dbReference>
<keyword evidence="4" id="KW-1185">Reference proteome</keyword>
<dbReference type="Gene3D" id="2.100.10.30">
    <property type="entry name" value="Jacalin-like lectin domain"/>
    <property type="match status" value="1"/>
</dbReference>
<feature type="chain" id="PRO_5046185096" description="Jacalin-type lectin domain-containing protein" evidence="1">
    <location>
        <begin position="21"/>
        <end position="453"/>
    </location>
</feature>
<sequence length="453" mass="47922">MTRAFSICALLLHLPFATKAAVQGTFNVLSYNVAGLPEPLSSGEPAKDTPLISPRLGPFNVVHVQEDFHYHSQLYAADNHPSRTSTSGDVPFGSGLNTLSDFPFTDLKRVTWNKCFINEADCLTPKGFTFMRVRIADGAWVDFYNLHADAGDAAGDATARASNLAQVAAAINSWSPGIPVLVFGDTNLRYTASDSNTLATFVSSAGVKDLWVELQRGGEAPASGSSGIDCPRPFPAGTTQAQMDACEIVDKIFYKSSPALTLTATDYQNENLAFVDSASDPLSDHFPISGTFSWQLSSSIRLGDPSGGEQGSLFNDIPAVLADQVPRITSVTIRGGSRVDAVMFTAAYPGGATTTVAHGGSGGSPNTLTLASGERITQMRVCTGTHLLEKRVFFLKLTTNQGRTLSSGASTSTCIDSAVPTDAGVGGEWGLVAFWGRKNSEIRKLGAIWGAAY</sequence>
<comment type="caution">
    <text evidence="3">The sequence shown here is derived from an EMBL/GenBank/DDBJ whole genome shotgun (WGS) entry which is preliminary data.</text>
</comment>
<dbReference type="PANTHER" id="PTHR16320">
    <property type="entry name" value="SPHINGOMYELINASE FAMILY MEMBER"/>
    <property type="match status" value="1"/>
</dbReference>
<reference evidence="4" key="1">
    <citation type="submission" date="2024-06" db="EMBL/GenBank/DDBJ databases">
        <title>Multi-omics analyses provide insights into the biosynthesis of the anticancer antibiotic pleurotin in Hohenbuehelia grisea.</title>
        <authorList>
            <person name="Weaver J.A."/>
            <person name="Alberti F."/>
        </authorList>
    </citation>
    <scope>NUCLEOTIDE SEQUENCE [LARGE SCALE GENOMIC DNA]</scope>
    <source>
        <strain evidence="4">T-177</strain>
    </source>
</reference>
<dbReference type="Pfam" id="PF22669">
    <property type="entry name" value="Exo_endo_phos2"/>
    <property type="match status" value="1"/>
</dbReference>
<gene>
    <name evidence="3" type="ORF">HGRIS_012691</name>
</gene>
<dbReference type="InterPro" id="IPR036404">
    <property type="entry name" value="Jacalin-like_lectin_dom_sf"/>
</dbReference>
<organism evidence="3 4">
    <name type="scientific">Hohenbuehelia grisea</name>
    <dbReference type="NCBI Taxonomy" id="104357"/>
    <lineage>
        <taxon>Eukaryota</taxon>
        <taxon>Fungi</taxon>
        <taxon>Dikarya</taxon>
        <taxon>Basidiomycota</taxon>
        <taxon>Agaricomycotina</taxon>
        <taxon>Agaricomycetes</taxon>
        <taxon>Agaricomycetidae</taxon>
        <taxon>Agaricales</taxon>
        <taxon>Pleurotineae</taxon>
        <taxon>Pleurotaceae</taxon>
        <taxon>Hohenbuehelia</taxon>
    </lineage>
</organism>
<dbReference type="EMBL" id="JASNQZ010000015">
    <property type="protein sequence ID" value="KAL0946475.1"/>
    <property type="molecule type" value="Genomic_DNA"/>
</dbReference>
<protein>
    <recommendedName>
        <fullName evidence="2">Jacalin-type lectin domain-containing protein</fullName>
    </recommendedName>
</protein>
<feature type="domain" description="Jacalin-type lectin" evidence="2">
    <location>
        <begin position="311"/>
        <end position="451"/>
    </location>
</feature>
<evidence type="ECO:0000313" key="4">
    <source>
        <dbReference type="Proteomes" id="UP001556367"/>
    </source>
</evidence>
<evidence type="ECO:0000259" key="2">
    <source>
        <dbReference type="SMART" id="SM00915"/>
    </source>
</evidence>